<feature type="transmembrane region" description="Helical" evidence="1">
    <location>
        <begin position="98"/>
        <end position="120"/>
    </location>
</feature>
<dbReference type="OrthoDB" id="5569385at2"/>
<gene>
    <name evidence="2" type="ORF">BCF53_11517</name>
</gene>
<dbReference type="Pfam" id="PF19661">
    <property type="entry name" value="DUF6164"/>
    <property type="match status" value="1"/>
</dbReference>
<protein>
    <recommendedName>
        <fullName evidence="4">Signal transducing protein</fullName>
    </recommendedName>
</protein>
<evidence type="ECO:0000313" key="2">
    <source>
        <dbReference type="EMBL" id="TCS38743.1"/>
    </source>
</evidence>
<dbReference type="EMBL" id="SLZR01000015">
    <property type="protein sequence ID" value="TCS38743.1"/>
    <property type="molecule type" value="Genomic_DNA"/>
</dbReference>
<reference evidence="2 3" key="1">
    <citation type="submission" date="2019-03" db="EMBL/GenBank/DDBJ databases">
        <title>Genomic Encyclopedia of Archaeal and Bacterial Type Strains, Phase II (KMG-II): from individual species to whole genera.</title>
        <authorList>
            <person name="Goeker M."/>
        </authorList>
    </citation>
    <scope>NUCLEOTIDE SEQUENCE [LARGE SCALE GENOMIC DNA]</scope>
    <source>
        <strain evidence="2 3">DSM 15388</strain>
    </source>
</reference>
<keyword evidence="3" id="KW-1185">Reference proteome</keyword>
<accession>A0A4R3I170</accession>
<comment type="caution">
    <text evidence="2">The sequence shown here is derived from an EMBL/GenBank/DDBJ whole genome shotgun (WGS) entry which is preliminary data.</text>
</comment>
<keyword evidence="1" id="KW-0472">Membrane</keyword>
<dbReference type="AlphaFoldDB" id="A0A4R3I170"/>
<dbReference type="Proteomes" id="UP000295793">
    <property type="component" value="Unassembled WGS sequence"/>
</dbReference>
<keyword evidence="1" id="KW-0812">Transmembrane</keyword>
<evidence type="ECO:0000256" key="1">
    <source>
        <dbReference type="SAM" id="Phobius"/>
    </source>
</evidence>
<sequence length="121" mass="14046">MSKIVFRLKDVPEEEADAIRALLTDKDIEFFETDAGRWGISIGAIWVKDDDDFGVARELIEAFQREHRERVQQQYEQDKKAGKVASFWQLLSQSPLQVLAYLLLIVIVLAFTLLPMLQFFK</sequence>
<proteinExistence type="predicted"/>
<evidence type="ECO:0000313" key="3">
    <source>
        <dbReference type="Proteomes" id="UP000295793"/>
    </source>
</evidence>
<dbReference type="InterPro" id="IPR046162">
    <property type="entry name" value="DUF6164"/>
</dbReference>
<keyword evidence="1" id="KW-1133">Transmembrane helix</keyword>
<dbReference type="RefSeq" id="WP_132702770.1">
    <property type="nucleotide sequence ID" value="NZ_SLZR01000015.1"/>
</dbReference>
<evidence type="ECO:0008006" key="4">
    <source>
        <dbReference type="Google" id="ProtNLM"/>
    </source>
</evidence>
<name>A0A4R3I170_9GAMM</name>
<organism evidence="2 3">
    <name type="scientific">Reinekea marinisedimentorum</name>
    <dbReference type="NCBI Taxonomy" id="230495"/>
    <lineage>
        <taxon>Bacteria</taxon>
        <taxon>Pseudomonadati</taxon>
        <taxon>Pseudomonadota</taxon>
        <taxon>Gammaproteobacteria</taxon>
        <taxon>Oceanospirillales</taxon>
        <taxon>Saccharospirillaceae</taxon>
        <taxon>Reinekea</taxon>
    </lineage>
</organism>